<dbReference type="AlphaFoldDB" id="A0A0L7LP80"/>
<dbReference type="Proteomes" id="UP000037510">
    <property type="component" value="Unassembled WGS sequence"/>
</dbReference>
<feature type="region of interest" description="Disordered" evidence="1">
    <location>
        <begin position="1"/>
        <end position="24"/>
    </location>
</feature>
<evidence type="ECO:0000256" key="1">
    <source>
        <dbReference type="SAM" id="MobiDB-lite"/>
    </source>
</evidence>
<proteinExistence type="predicted"/>
<evidence type="ECO:0000313" key="2">
    <source>
        <dbReference type="EMBL" id="KOB77149.1"/>
    </source>
</evidence>
<protein>
    <submittedName>
        <fullName evidence="2">Putative Kelch repeat domain</fullName>
    </submittedName>
</protein>
<feature type="compositionally biased region" description="Basic and acidic residues" evidence="1">
    <location>
        <begin position="8"/>
        <end position="23"/>
    </location>
</feature>
<dbReference type="EMBL" id="JTDY01000443">
    <property type="protein sequence ID" value="KOB77149.1"/>
    <property type="molecule type" value="Genomic_DNA"/>
</dbReference>
<comment type="caution">
    <text evidence="2">The sequence shown here is derived from an EMBL/GenBank/DDBJ whole genome shotgun (WGS) entry which is preliminary data.</text>
</comment>
<sequence>MQDILTSDLRREATSSLPRDPRSVPDLVDQLVYLDSDEEEELRRERERGTTILMPNSASVRFTKEAVTTDEEEGEFSTSDYASAERVNRLSGASLGFSNPHYLGPDVRTLGMALTPDSGVAPGDIELKDMSSKRARSVPREREERLHLLLVGGREPPHVARLQGPLSMWTYRLL</sequence>
<accession>A0A0L7LP80</accession>
<evidence type="ECO:0000313" key="3">
    <source>
        <dbReference type="Proteomes" id="UP000037510"/>
    </source>
</evidence>
<reference evidence="2 3" key="1">
    <citation type="journal article" date="2015" name="Genome Biol. Evol.">
        <title>The genome of winter moth (Operophtera brumata) provides a genomic perspective on sexual dimorphism and phenology.</title>
        <authorList>
            <person name="Derks M.F."/>
            <person name="Smit S."/>
            <person name="Salis L."/>
            <person name="Schijlen E."/>
            <person name="Bossers A."/>
            <person name="Mateman C."/>
            <person name="Pijl A.S."/>
            <person name="de Ridder D."/>
            <person name="Groenen M.A."/>
            <person name="Visser M.E."/>
            <person name="Megens H.J."/>
        </authorList>
    </citation>
    <scope>NUCLEOTIDE SEQUENCE [LARGE SCALE GENOMIC DNA]</scope>
    <source>
        <strain evidence="2">WM2013NL</strain>
        <tissue evidence="2">Head and thorax</tissue>
    </source>
</reference>
<gene>
    <name evidence="2" type="ORF">OBRU01_04517</name>
</gene>
<keyword evidence="3" id="KW-1185">Reference proteome</keyword>
<organism evidence="2 3">
    <name type="scientific">Operophtera brumata</name>
    <name type="common">Winter moth</name>
    <name type="synonym">Phalaena brumata</name>
    <dbReference type="NCBI Taxonomy" id="104452"/>
    <lineage>
        <taxon>Eukaryota</taxon>
        <taxon>Metazoa</taxon>
        <taxon>Ecdysozoa</taxon>
        <taxon>Arthropoda</taxon>
        <taxon>Hexapoda</taxon>
        <taxon>Insecta</taxon>
        <taxon>Pterygota</taxon>
        <taxon>Neoptera</taxon>
        <taxon>Endopterygota</taxon>
        <taxon>Lepidoptera</taxon>
        <taxon>Glossata</taxon>
        <taxon>Ditrysia</taxon>
        <taxon>Geometroidea</taxon>
        <taxon>Geometridae</taxon>
        <taxon>Larentiinae</taxon>
        <taxon>Operophtera</taxon>
    </lineage>
</organism>
<name>A0A0L7LP80_OPEBR</name>